<reference evidence="1 2" key="2">
    <citation type="journal article" date="2022" name="Mol. Ecol. Resour.">
        <title>The genomes of chicory, endive, great burdock and yacon provide insights into Asteraceae paleo-polyploidization history and plant inulin production.</title>
        <authorList>
            <person name="Fan W."/>
            <person name="Wang S."/>
            <person name="Wang H."/>
            <person name="Wang A."/>
            <person name="Jiang F."/>
            <person name="Liu H."/>
            <person name="Zhao H."/>
            <person name="Xu D."/>
            <person name="Zhang Y."/>
        </authorList>
    </citation>
    <scope>NUCLEOTIDE SEQUENCE [LARGE SCALE GENOMIC DNA]</scope>
    <source>
        <strain evidence="2">cv. Yunnan</strain>
        <tissue evidence="1">Leaves</tissue>
    </source>
</reference>
<dbReference type="EMBL" id="CM042043">
    <property type="protein sequence ID" value="KAI3694332.1"/>
    <property type="molecule type" value="Genomic_DNA"/>
</dbReference>
<name>A0ACB8Z9S4_9ASTR</name>
<evidence type="ECO:0000313" key="2">
    <source>
        <dbReference type="Proteomes" id="UP001056120"/>
    </source>
</evidence>
<evidence type="ECO:0000313" key="1">
    <source>
        <dbReference type="EMBL" id="KAI3694332.1"/>
    </source>
</evidence>
<sequence>MAEGLGFREAEDQWCSVAHQMAITSVSFLLICRGKECGFLDYNDKWVFTKWATSKHSRRSEHDASVIENHCRHYFVVNCCVDEMQVTYHPVAGNDYHHALRSFELDLHCGQLYESALGNCFHDDGPEMHYMFDNSDALHGMVEDNMSWNVVIVAHEILESYGCVLRVISPRVIEAARGTGEARVEIWLSSFSSSTDGLDRPAQAAYGLGNGLGLHHQFQINLWWKKMNTADLLCEEGLPDEHEGFPGQKMIHNKCKQ</sequence>
<dbReference type="Proteomes" id="UP001056120">
    <property type="component" value="Linkage Group LG26"/>
</dbReference>
<accession>A0ACB8Z9S4</accession>
<gene>
    <name evidence="1" type="ORF">L1987_77296</name>
</gene>
<comment type="caution">
    <text evidence="1">The sequence shown here is derived from an EMBL/GenBank/DDBJ whole genome shotgun (WGS) entry which is preliminary data.</text>
</comment>
<keyword evidence="2" id="KW-1185">Reference proteome</keyword>
<organism evidence="1 2">
    <name type="scientific">Smallanthus sonchifolius</name>
    <dbReference type="NCBI Taxonomy" id="185202"/>
    <lineage>
        <taxon>Eukaryota</taxon>
        <taxon>Viridiplantae</taxon>
        <taxon>Streptophyta</taxon>
        <taxon>Embryophyta</taxon>
        <taxon>Tracheophyta</taxon>
        <taxon>Spermatophyta</taxon>
        <taxon>Magnoliopsida</taxon>
        <taxon>eudicotyledons</taxon>
        <taxon>Gunneridae</taxon>
        <taxon>Pentapetalae</taxon>
        <taxon>asterids</taxon>
        <taxon>campanulids</taxon>
        <taxon>Asterales</taxon>
        <taxon>Asteraceae</taxon>
        <taxon>Asteroideae</taxon>
        <taxon>Heliantheae alliance</taxon>
        <taxon>Millerieae</taxon>
        <taxon>Smallanthus</taxon>
    </lineage>
</organism>
<proteinExistence type="predicted"/>
<reference evidence="2" key="1">
    <citation type="journal article" date="2022" name="Mol. Ecol. Resour.">
        <title>The genomes of chicory, endive, great burdock and yacon provide insights into Asteraceae palaeo-polyploidization history and plant inulin production.</title>
        <authorList>
            <person name="Fan W."/>
            <person name="Wang S."/>
            <person name="Wang H."/>
            <person name="Wang A."/>
            <person name="Jiang F."/>
            <person name="Liu H."/>
            <person name="Zhao H."/>
            <person name="Xu D."/>
            <person name="Zhang Y."/>
        </authorList>
    </citation>
    <scope>NUCLEOTIDE SEQUENCE [LARGE SCALE GENOMIC DNA]</scope>
    <source>
        <strain evidence="2">cv. Yunnan</strain>
    </source>
</reference>
<protein>
    <submittedName>
        <fullName evidence="1">Uncharacterized protein</fullName>
    </submittedName>
</protein>